<dbReference type="PANTHER" id="PTHR33710">
    <property type="entry name" value="BNAC02G09200D PROTEIN"/>
    <property type="match status" value="1"/>
</dbReference>
<dbReference type="Proteomes" id="UP001237642">
    <property type="component" value="Unassembled WGS sequence"/>
</dbReference>
<protein>
    <recommendedName>
        <fullName evidence="3">Endonuclease/exonuclease/phosphatase domain-containing protein</fullName>
    </recommendedName>
</protein>
<dbReference type="AlphaFoldDB" id="A0AAD8INH0"/>
<dbReference type="EMBL" id="JAUIZM010000004">
    <property type="protein sequence ID" value="KAK1388298.1"/>
    <property type="molecule type" value="Genomic_DNA"/>
</dbReference>
<keyword evidence="2" id="KW-1185">Reference proteome</keyword>
<proteinExistence type="predicted"/>
<organism evidence="1 2">
    <name type="scientific">Heracleum sosnowskyi</name>
    <dbReference type="NCBI Taxonomy" id="360622"/>
    <lineage>
        <taxon>Eukaryota</taxon>
        <taxon>Viridiplantae</taxon>
        <taxon>Streptophyta</taxon>
        <taxon>Embryophyta</taxon>
        <taxon>Tracheophyta</taxon>
        <taxon>Spermatophyta</taxon>
        <taxon>Magnoliopsida</taxon>
        <taxon>eudicotyledons</taxon>
        <taxon>Gunneridae</taxon>
        <taxon>Pentapetalae</taxon>
        <taxon>asterids</taxon>
        <taxon>campanulids</taxon>
        <taxon>Apiales</taxon>
        <taxon>Apiaceae</taxon>
        <taxon>Apioideae</taxon>
        <taxon>apioid superclade</taxon>
        <taxon>Tordylieae</taxon>
        <taxon>Tordyliinae</taxon>
        <taxon>Heracleum</taxon>
    </lineage>
</organism>
<dbReference type="Gene3D" id="3.60.10.10">
    <property type="entry name" value="Endonuclease/exonuclease/phosphatase"/>
    <property type="match status" value="1"/>
</dbReference>
<dbReference type="PANTHER" id="PTHR33710:SF71">
    <property type="entry name" value="ENDONUCLEASE_EXONUCLEASE_PHOSPHATASE DOMAIN-CONTAINING PROTEIN"/>
    <property type="match status" value="1"/>
</dbReference>
<reference evidence="1" key="2">
    <citation type="submission" date="2023-05" db="EMBL/GenBank/DDBJ databases">
        <authorList>
            <person name="Schelkunov M.I."/>
        </authorList>
    </citation>
    <scope>NUCLEOTIDE SEQUENCE</scope>
    <source>
        <strain evidence="1">Hsosn_3</strain>
        <tissue evidence="1">Leaf</tissue>
    </source>
</reference>
<accession>A0AAD8INH0</accession>
<comment type="caution">
    <text evidence="1">The sequence shown here is derived from an EMBL/GenBank/DDBJ whole genome shotgun (WGS) entry which is preliminary data.</text>
</comment>
<gene>
    <name evidence="1" type="ORF">POM88_016476</name>
</gene>
<dbReference type="SUPFAM" id="SSF56219">
    <property type="entry name" value="DNase I-like"/>
    <property type="match status" value="1"/>
</dbReference>
<evidence type="ECO:0008006" key="3">
    <source>
        <dbReference type="Google" id="ProtNLM"/>
    </source>
</evidence>
<reference evidence="1" key="1">
    <citation type="submission" date="2023-02" db="EMBL/GenBank/DDBJ databases">
        <title>Genome of toxic invasive species Heracleum sosnowskyi carries increased number of genes despite the absence of recent whole-genome duplications.</title>
        <authorList>
            <person name="Schelkunov M."/>
            <person name="Shtratnikova V."/>
            <person name="Makarenko M."/>
            <person name="Klepikova A."/>
            <person name="Omelchenko D."/>
            <person name="Novikova G."/>
            <person name="Obukhova E."/>
            <person name="Bogdanov V."/>
            <person name="Penin A."/>
            <person name="Logacheva M."/>
        </authorList>
    </citation>
    <scope>NUCLEOTIDE SEQUENCE</scope>
    <source>
        <strain evidence="1">Hsosn_3</strain>
        <tissue evidence="1">Leaf</tissue>
    </source>
</reference>
<name>A0AAD8INH0_9APIA</name>
<evidence type="ECO:0000313" key="2">
    <source>
        <dbReference type="Proteomes" id="UP001237642"/>
    </source>
</evidence>
<evidence type="ECO:0000313" key="1">
    <source>
        <dbReference type="EMBL" id="KAK1388298.1"/>
    </source>
</evidence>
<dbReference type="InterPro" id="IPR036691">
    <property type="entry name" value="Endo/exonu/phosph_ase_sf"/>
</dbReference>
<sequence>MDSAILLNWNIRGLGKEVNKKILRDTIFKCKPSVICIQETKVQNINAKQLVDLWPNVKPHGFCQASIGQSGGLVSTWDSVLYKLINYDNFFNWLGMTLQCKKSGLIFSIFNIYAPLLSKEREINSSNLKEIHLINASYTWIGPAGRRSRIDRALVNSAWYQQGAWVSKALYRKNSDHRPLLILLDEVNRGPKPFGFFNIWLKDPNSKNIMLSFLKETKDLGARDVQQILKVFKSKTK</sequence>